<dbReference type="PANTHER" id="PTHR46060">
    <property type="entry name" value="MARINER MOS1 TRANSPOSASE-LIKE PROTEIN"/>
    <property type="match status" value="1"/>
</dbReference>
<organism evidence="1 2">
    <name type="scientific">Streblomastix strix</name>
    <dbReference type="NCBI Taxonomy" id="222440"/>
    <lineage>
        <taxon>Eukaryota</taxon>
        <taxon>Metamonada</taxon>
        <taxon>Preaxostyla</taxon>
        <taxon>Oxymonadida</taxon>
        <taxon>Streblomastigidae</taxon>
        <taxon>Streblomastix</taxon>
    </lineage>
</organism>
<dbReference type="Proteomes" id="UP000324800">
    <property type="component" value="Unassembled WGS sequence"/>
</dbReference>
<gene>
    <name evidence="1" type="ORF">EZS28_023856</name>
</gene>
<reference evidence="1 2" key="1">
    <citation type="submission" date="2019-03" db="EMBL/GenBank/DDBJ databases">
        <title>Single cell metagenomics reveals metabolic interactions within the superorganism composed of flagellate Streblomastix strix and complex community of Bacteroidetes bacteria on its surface.</title>
        <authorList>
            <person name="Treitli S.C."/>
            <person name="Kolisko M."/>
            <person name="Husnik F."/>
            <person name="Keeling P."/>
            <person name="Hampl V."/>
        </authorList>
    </citation>
    <scope>NUCLEOTIDE SEQUENCE [LARGE SCALE GENOMIC DNA]</scope>
    <source>
        <strain evidence="1">ST1C</strain>
    </source>
</reference>
<dbReference type="InterPro" id="IPR052709">
    <property type="entry name" value="Transposase-MT_Hybrid"/>
</dbReference>
<dbReference type="PANTHER" id="PTHR46060:SF1">
    <property type="entry name" value="MARINER MOS1 TRANSPOSASE-LIKE PROTEIN"/>
    <property type="match status" value="1"/>
</dbReference>
<protein>
    <submittedName>
        <fullName evidence="1">Uncharacterized protein</fullName>
    </submittedName>
</protein>
<evidence type="ECO:0000313" key="1">
    <source>
        <dbReference type="EMBL" id="KAA6380618.1"/>
    </source>
</evidence>
<dbReference type="AlphaFoldDB" id="A0A5J4VDI8"/>
<dbReference type="GO" id="GO:0003676">
    <property type="term" value="F:nucleic acid binding"/>
    <property type="evidence" value="ECO:0007669"/>
    <property type="project" value="InterPro"/>
</dbReference>
<dbReference type="InterPro" id="IPR036397">
    <property type="entry name" value="RNaseH_sf"/>
</dbReference>
<dbReference type="EMBL" id="SNRW01007795">
    <property type="protein sequence ID" value="KAA6380618.1"/>
    <property type="molecule type" value="Genomic_DNA"/>
</dbReference>
<name>A0A5J4VDI8_9EUKA</name>
<dbReference type="OrthoDB" id="10685391at2759"/>
<evidence type="ECO:0000313" key="2">
    <source>
        <dbReference type="Proteomes" id="UP000324800"/>
    </source>
</evidence>
<comment type="caution">
    <text evidence="1">The sequence shown here is derived from an EMBL/GenBank/DDBJ whole genome shotgun (WGS) entry which is preliminary data.</text>
</comment>
<proteinExistence type="predicted"/>
<accession>A0A5J4VDI8</accession>
<sequence>MYWIVFKAEAEVYFRRGHYYEETYMEMNYTYEGICPQKNSIYFKRKIAFLCLETQFNSLILPVVLDYETLQGTFFLCKISLKLGEYILDDGVEASGNIIHLKRESKKNYYQRLISKDEKWLYLNNPADMQWIGIGKEPPTRVRKIISARKVLIIAFWRVTQMWHVHQLDSEKSMISNTFVQNVLSPLMMKMENEKYKEELIFINHGNATSHNAQATQQFLLGEKHTRIAYLAYSLYLTLCDSYLFGNLKVQLNGNIFETTEKAIELACTVFLSMLKEKFQQAFENRPKR</sequence>
<dbReference type="Gene3D" id="3.30.420.10">
    <property type="entry name" value="Ribonuclease H-like superfamily/Ribonuclease H"/>
    <property type="match status" value="1"/>
</dbReference>